<proteinExistence type="predicted"/>
<dbReference type="SUPFAM" id="SSF52540">
    <property type="entry name" value="P-loop containing nucleoside triphosphate hydrolases"/>
    <property type="match status" value="1"/>
</dbReference>
<dbReference type="PANTHER" id="PTHR44688">
    <property type="entry name" value="DNA-BINDING TRANSCRIPTIONAL ACTIVATOR DEVR_DOSR"/>
    <property type="match status" value="1"/>
</dbReference>
<evidence type="ECO:0000259" key="4">
    <source>
        <dbReference type="PROSITE" id="PS50043"/>
    </source>
</evidence>
<keyword evidence="1" id="KW-0805">Transcription regulation</keyword>
<dbReference type="Gene3D" id="3.40.50.300">
    <property type="entry name" value="P-loop containing nucleotide triphosphate hydrolases"/>
    <property type="match status" value="1"/>
</dbReference>
<organism evidence="5 6">
    <name type="scientific">Thermosporothrix hazakensis</name>
    <dbReference type="NCBI Taxonomy" id="644383"/>
    <lineage>
        <taxon>Bacteria</taxon>
        <taxon>Bacillati</taxon>
        <taxon>Chloroflexota</taxon>
        <taxon>Ktedonobacteria</taxon>
        <taxon>Ktedonobacterales</taxon>
        <taxon>Thermosporotrichaceae</taxon>
        <taxon>Thermosporothrix</taxon>
    </lineage>
</organism>
<dbReference type="RefSeq" id="WP_111321313.1">
    <property type="nucleotide sequence ID" value="NZ_BIFX01000001.1"/>
</dbReference>
<dbReference type="Pfam" id="PF00196">
    <property type="entry name" value="GerE"/>
    <property type="match status" value="1"/>
</dbReference>
<dbReference type="InterPro" id="IPR011990">
    <property type="entry name" value="TPR-like_helical_dom_sf"/>
</dbReference>
<dbReference type="OrthoDB" id="137227at2"/>
<dbReference type="Pfam" id="PF25873">
    <property type="entry name" value="WHD_MalT"/>
    <property type="match status" value="1"/>
</dbReference>
<feature type="domain" description="HTH luxR-type" evidence="4">
    <location>
        <begin position="891"/>
        <end position="956"/>
    </location>
</feature>
<dbReference type="SMART" id="SM00421">
    <property type="entry name" value="HTH_LUXR"/>
    <property type="match status" value="1"/>
</dbReference>
<dbReference type="PANTHER" id="PTHR44688:SF16">
    <property type="entry name" value="DNA-BINDING TRANSCRIPTIONAL ACTIVATOR DEVR_DOSR"/>
    <property type="match status" value="1"/>
</dbReference>
<keyword evidence="6" id="KW-1185">Reference proteome</keyword>
<comment type="caution">
    <text evidence="5">The sequence shown here is derived from an EMBL/GenBank/DDBJ whole genome shotgun (WGS) entry which is preliminary data.</text>
</comment>
<dbReference type="PRINTS" id="PR00038">
    <property type="entry name" value="HTHLUXR"/>
</dbReference>
<dbReference type="InterPro" id="IPR016032">
    <property type="entry name" value="Sig_transdc_resp-reg_C-effctor"/>
</dbReference>
<protein>
    <submittedName>
        <fullName evidence="5">LuxR family maltose regulon positive regulatory protein</fullName>
    </submittedName>
</protein>
<dbReference type="InterPro" id="IPR059106">
    <property type="entry name" value="WHD_MalT"/>
</dbReference>
<dbReference type="GO" id="GO:0006355">
    <property type="term" value="P:regulation of DNA-templated transcription"/>
    <property type="evidence" value="ECO:0007669"/>
    <property type="project" value="InterPro"/>
</dbReference>
<evidence type="ECO:0000256" key="3">
    <source>
        <dbReference type="ARBA" id="ARBA00023163"/>
    </source>
</evidence>
<dbReference type="EMBL" id="QKUF01000005">
    <property type="protein sequence ID" value="PZW31939.1"/>
    <property type="molecule type" value="Genomic_DNA"/>
</dbReference>
<keyword evidence="3" id="KW-0804">Transcription</keyword>
<dbReference type="Pfam" id="PF17874">
    <property type="entry name" value="TPR_MalT"/>
    <property type="match status" value="1"/>
</dbReference>
<dbReference type="PROSITE" id="PS50043">
    <property type="entry name" value="HTH_LUXR_2"/>
    <property type="match status" value="1"/>
</dbReference>
<dbReference type="AlphaFoldDB" id="A0A326UCE2"/>
<sequence>MAHRTPRIERNTLHDNTSAIPVGSPLWFKWLEANNAFLFHHEAGSFTARKERRKRGGWYWIAYQSRRGKLSKKYLGRSEDLTLERLYEAMQRLIGSSQPEYNEQDVLFSGFGPPPLPRHHQSLLERRALLQRLEHSIQAKLTLLTAPAGSGKTTLLAMWYAAQRERLPLFWVTLDARHNELSRFWDAIWNALLRCRGVALSTQLYSTPQMSPETVLASLLNNQPRGVLVLDDYHVITEPRIHAGLEFLLAHMPPDLHLILSSRTVPPLSLGRARMYGELVELRAEDLRLQTDEVEQFLQLTLGERLTAEEYALIDARVDGWIAGLHMMALALQGQERPGEVLDCFTGSQRSLFAYFAEEVFAQQKPDIQHFLLSTACLTRLTPALCTAVLATGNDQIWSEMLLELERANLFLVPLDEERQHYRYHALFAEFLQEKLRRSAPEQVTLLQERAARWHAQQGAWDEAIEGFLSAGEIEDACALIERYGEELIWKRGEVGRLSGWLLRVPDIGSGRRPLLDLWYAWTLLLSGKGEVSKLEALLTCLAGSASLQGDIAALRARLAAFQQKHELVVHFSQQALQLLPMERALLRADIAFGLAGAYAHLDEAYRLLTEALRSSRAAGSLRSALFASRYLAANCVNQGRLVEAQTLLAQAFHIAGVREQDRVPVTAVVHVGLAELLYERNELEAALQQAIMGVELGEQSGEIKAVLTGCCIQALIYAALKKPEHAWELLWKAEQVAIVGQVPWLHDQLVATTVQVALAQKDVGSAKRALYRLGIDDSPFPERDDFRLLLARVWLAEGRYEDVVQLLEGVYETAQEEKHLRNALLARTMQALALNELSRQKQALSFLRQALAAAETAGYRRLFLDVHDSLLVLLEHPVLRRYAARFQVVPRAETERLSKREVEVLRLVAAGLSNQEIADELCLALSTTKSHVRHLCQKLGAQSRLQAVARARELNLL</sequence>
<dbReference type="CDD" id="cd06170">
    <property type="entry name" value="LuxR_C_like"/>
    <property type="match status" value="1"/>
</dbReference>
<gene>
    <name evidence="5" type="ORF">EI42_01964</name>
</gene>
<dbReference type="Proteomes" id="UP000248806">
    <property type="component" value="Unassembled WGS sequence"/>
</dbReference>
<dbReference type="InterPro" id="IPR027417">
    <property type="entry name" value="P-loop_NTPase"/>
</dbReference>
<evidence type="ECO:0000256" key="1">
    <source>
        <dbReference type="ARBA" id="ARBA00023015"/>
    </source>
</evidence>
<keyword evidence="2" id="KW-0238">DNA-binding</keyword>
<dbReference type="GO" id="GO:0003677">
    <property type="term" value="F:DNA binding"/>
    <property type="evidence" value="ECO:0007669"/>
    <property type="project" value="UniProtKB-KW"/>
</dbReference>
<dbReference type="SUPFAM" id="SSF48452">
    <property type="entry name" value="TPR-like"/>
    <property type="match status" value="1"/>
</dbReference>
<dbReference type="InterPro" id="IPR036388">
    <property type="entry name" value="WH-like_DNA-bd_sf"/>
</dbReference>
<dbReference type="Gene3D" id="1.25.40.10">
    <property type="entry name" value="Tetratricopeptide repeat domain"/>
    <property type="match status" value="1"/>
</dbReference>
<reference evidence="5 6" key="1">
    <citation type="submission" date="2018-06" db="EMBL/GenBank/DDBJ databases">
        <title>Genomic Encyclopedia of Archaeal and Bacterial Type Strains, Phase II (KMG-II): from individual species to whole genera.</title>
        <authorList>
            <person name="Goeker M."/>
        </authorList>
    </citation>
    <scope>NUCLEOTIDE SEQUENCE [LARGE SCALE GENOMIC DNA]</scope>
    <source>
        <strain evidence="5 6">ATCC BAA-1881</strain>
    </source>
</reference>
<evidence type="ECO:0000313" key="6">
    <source>
        <dbReference type="Proteomes" id="UP000248806"/>
    </source>
</evidence>
<dbReference type="InterPro" id="IPR041617">
    <property type="entry name" value="TPR_MalT"/>
</dbReference>
<evidence type="ECO:0000256" key="2">
    <source>
        <dbReference type="ARBA" id="ARBA00023125"/>
    </source>
</evidence>
<dbReference type="SUPFAM" id="SSF46894">
    <property type="entry name" value="C-terminal effector domain of the bipartite response regulators"/>
    <property type="match status" value="1"/>
</dbReference>
<name>A0A326UCE2_THEHA</name>
<accession>A0A326UCE2</accession>
<evidence type="ECO:0000313" key="5">
    <source>
        <dbReference type="EMBL" id="PZW31939.1"/>
    </source>
</evidence>
<dbReference type="Gene3D" id="1.10.10.10">
    <property type="entry name" value="Winged helix-like DNA-binding domain superfamily/Winged helix DNA-binding domain"/>
    <property type="match status" value="1"/>
</dbReference>
<dbReference type="InterPro" id="IPR000792">
    <property type="entry name" value="Tscrpt_reg_LuxR_C"/>
</dbReference>